<dbReference type="InterPro" id="IPR010987">
    <property type="entry name" value="Glutathione-S-Trfase_C-like"/>
</dbReference>
<dbReference type="STRING" id="796925.A0A137PDP6"/>
<protein>
    <submittedName>
        <fullName evidence="5">Glutathione transferase</fullName>
    </submittedName>
</protein>
<dbReference type="OrthoDB" id="422574at2759"/>
<gene>
    <name evidence="5" type="ORF">CONCODRAFT_36145</name>
</gene>
<evidence type="ECO:0000259" key="3">
    <source>
        <dbReference type="PROSITE" id="PS50404"/>
    </source>
</evidence>
<dbReference type="SUPFAM" id="SSF47616">
    <property type="entry name" value="GST C-terminal domain-like"/>
    <property type="match status" value="1"/>
</dbReference>
<dbReference type="PANTHER" id="PTHR44051">
    <property type="entry name" value="GLUTATHIONE S-TRANSFERASE-RELATED"/>
    <property type="match status" value="1"/>
</dbReference>
<sequence length="241" mass="27455">MPQPLITLYTAATGNGHKVSITLEILNIPYKVHNISFAKNEQKEDWFLKINPNGRIPAIVDHSNGDFAVFESGAILLYLVQNYDPEHKLWPKDTKLQSEVVQWLMFQMGGVGPMQGQAYHFARYAPEKIEYGINRYINETKRLYSVLNRRLQGRDYLVGGQLTIADVATVPWVTTAYRIGIDIGEFSNLEAWLDRVEGIPDVINGYDIPTKNLNFEYKNNPELLSKKLNENASIIQKANKV</sequence>
<evidence type="ECO:0000256" key="1">
    <source>
        <dbReference type="ARBA" id="ARBA00007409"/>
    </source>
</evidence>
<comment type="similarity">
    <text evidence="1 2">Belongs to the GST superfamily.</text>
</comment>
<organism evidence="5 6">
    <name type="scientific">Conidiobolus coronatus (strain ATCC 28846 / CBS 209.66 / NRRL 28638)</name>
    <name type="common">Delacroixia coronata</name>
    <dbReference type="NCBI Taxonomy" id="796925"/>
    <lineage>
        <taxon>Eukaryota</taxon>
        <taxon>Fungi</taxon>
        <taxon>Fungi incertae sedis</taxon>
        <taxon>Zoopagomycota</taxon>
        <taxon>Entomophthoromycotina</taxon>
        <taxon>Entomophthoromycetes</taxon>
        <taxon>Entomophthorales</taxon>
        <taxon>Ancylistaceae</taxon>
        <taxon>Conidiobolus</taxon>
    </lineage>
</organism>
<dbReference type="Gene3D" id="3.40.30.10">
    <property type="entry name" value="Glutaredoxin"/>
    <property type="match status" value="1"/>
</dbReference>
<dbReference type="PANTHER" id="PTHR44051:SF8">
    <property type="entry name" value="GLUTATHIONE S-TRANSFERASE GSTA"/>
    <property type="match status" value="1"/>
</dbReference>
<evidence type="ECO:0000313" key="5">
    <source>
        <dbReference type="EMBL" id="KXN73126.1"/>
    </source>
</evidence>
<keyword evidence="5" id="KW-0808">Transferase</keyword>
<dbReference type="SFLD" id="SFLDG00358">
    <property type="entry name" value="Main_(cytGST)"/>
    <property type="match status" value="1"/>
</dbReference>
<dbReference type="Gene3D" id="1.20.1050.10">
    <property type="match status" value="1"/>
</dbReference>
<dbReference type="InterPro" id="IPR040079">
    <property type="entry name" value="Glutathione_S-Trfase"/>
</dbReference>
<dbReference type="SFLD" id="SFLDG01151">
    <property type="entry name" value="Main.2:_Nu-like"/>
    <property type="match status" value="1"/>
</dbReference>
<dbReference type="OMA" id="GHSGAEY"/>
<reference evidence="5 6" key="1">
    <citation type="journal article" date="2015" name="Genome Biol. Evol.">
        <title>Phylogenomic analyses indicate that early fungi evolved digesting cell walls of algal ancestors of land plants.</title>
        <authorList>
            <person name="Chang Y."/>
            <person name="Wang S."/>
            <person name="Sekimoto S."/>
            <person name="Aerts A.L."/>
            <person name="Choi C."/>
            <person name="Clum A."/>
            <person name="LaButti K.M."/>
            <person name="Lindquist E.A."/>
            <person name="Yee Ngan C."/>
            <person name="Ohm R.A."/>
            <person name="Salamov A.A."/>
            <person name="Grigoriev I.V."/>
            <person name="Spatafora J.W."/>
            <person name="Berbee M.L."/>
        </authorList>
    </citation>
    <scope>NUCLEOTIDE SEQUENCE [LARGE SCALE GENOMIC DNA]</scope>
    <source>
        <strain evidence="5 6">NRRL 28638</strain>
    </source>
</reference>
<proteinExistence type="inferred from homology"/>
<dbReference type="SFLD" id="SFLDS00019">
    <property type="entry name" value="Glutathione_Transferase_(cytos"/>
    <property type="match status" value="1"/>
</dbReference>
<dbReference type="Pfam" id="PF02798">
    <property type="entry name" value="GST_N"/>
    <property type="match status" value="1"/>
</dbReference>
<dbReference type="SUPFAM" id="SSF52833">
    <property type="entry name" value="Thioredoxin-like"/>
    <property type="match status" value="1"/>
</dbReference>
<dbReference type="InterPro" id="IPR004046">
    <property type="entry name" value="GST_C"/>
</dbReference>
<evidence type="ECO:0000313" key="6">
    <source>
        <dbReference type="Proteomes" id="UP000070444"/>
    </source>
</evidence>
<dbReference type="InterPro" id="IPR036249">
    <property type="entry name" value="Thioredoxin-like_sf"/>
</dbReference>
<dbReference type="CDD" id="cd10291">
    <property type="entry name" value="GST_C_YfcG_like"/>
    <property type="match status" value="1"/>
</dbReference>
<name>A0A137PDP6_CONC2</name>
<dbReference type="PROSITE" id="PS50404">
    <property type="entry name" value="GST_NTER"/>
    <property type="match status" value="1"/>
</dbReference>
<evidence type="ECO:0000256" key="2">
    <source>
        <dbReference type="RuleBase" id="RU003494"/>
    </source>
</evidence>
<feature type="domain" description="GST N-terminal" evidence="3">
    <location>
        <begin position="3"/>
        <end position="87"/>
    </location>
</feature>
<dbReference type="InterPro" id="IPR004045">
    <property type="entry name" value="Glutathione_S-Trfase_N"/>
</dbReference>
<dbReference type="EMBL" id="KQ964441">
    <property type="protein sequence ID" value="KXN73126.1"/>
    <property type="molecule type" value="Genomic_DNA"/>
</dbReference>
<dbReference type="Proteomes" id="UP000070444">
    <property type="component" value="Unassembled WGS sequence"/>
</dbReference>
<dbReference type="GO" id="GO:0016740">
    <property type="term" value="F:transferase activity"/>
    <property type="evidence" value="ECO:0007669"/>
    <property type="project" value="UniProtKB-KW"/>
</dbReference>
<dbReference type="InterPro" id="IPR036282">
    <property type="entry name" value="Glutathione-S-Trfase_C_sf"/>
</dbReference>
<feature type="domain" description="GST C-terminal" evidence="4">
    <location>
        <begin position="93"/>
        <end position="221"/>
    </location>
</feature>
<dbReference type="PROSITE" id="PS50405">
    <property type="entry name" value="GST_CTER"/>
    <property type="match status" value="1"/>
</dbReference>
<dbReference type="AlphaFoldDB" id="A0A137PDP6"/>
<dbReference type="CDD" id="cd03048">
    <property type="entry name" value="GST_N_Ure2p_like"/>
    <property type="match status" value="1"/>
</dbReference>
<evidence type="ECO:0000259" key="4">
    <source>
        <dbReference type="PROSITE" id="PS50405"/>
    </source>
</evidence>
<dbReference type="Pfam" id="PF00043">
    <property type="entry name" value="GST_C"/>
    <property type="match status" value="1"/>
</dbReference>
<keyword evidence="6" id="KW-1185">Reference proteome</keyword>
<accession>A0A137PDP6</accession>